<organism evidence="1 2">
    <name type="scientific">Cyclonatronum proteinivorum</name>
    <dbReference type="NCBI Taxonomy" id="1457365"/>
    <lineage>
        <taxon>Bacteria</taxon>
        <taxon>Pseudomonadati</taxon>
        <taxon>Balneolota</taxon>
        <taxon>Balneolia</taxon>
        <taxon>Balneolales</taxon>
        <taxon>Cyclonatronaceae</taxon>
        <taxon>Cyclonatronum</taxon>
    </lineage>
</organism>
<evidence type="ECO:0000313" key="1">
    <source>
        <dbReference type="EMBL" id="AXJ00704.1"/>
    </source>
</evidence>
<keyword evidence="2" id="KW-1185">Reference proteome</keyword>
<dbReference type="RefSeq" id="WP_114983969.1">
    <property type="nucleotide sequence ID" value="NZ_CP027806.1"/>
</dbReference>
<dbReference type="KEGG" id="cprv:CYPRO_1448"/>
<accession>A0A345UJQ2</accession>
<name>A0A345UJQ2_9BACT</name>
<dbReference type="OrthoDB" id="1030692at2"/>
<proteinExistence type="predicted"/>
<protein>
    <submittedName>
        <fullName evidence="1">Uncharacterized protein</fullName>
    </submittedName>
</protein>
<gene>
    <name evidence="1" type="ORF">CYPRO_1448</name>
</gene>
<dbReference type="EMBL" id="CP027806">
    <property type="protein sequence ID" value="AXJ00704.1"/>
    <property type="molecule type" value="Genomic_DNA"/>
</dbReference>
<reference evidence="1 2" key="1">
    <citation type="submission" date="2018-03" db="EMBL/GenBank/DDBJ databases">
        <title>Phenotypic and genomic properties of Cyclonatronum proteinivorum gen. nov., sp. nov., a haloalkaliphilic bacteroidete from soda lakes possessing Na+-translocating rhodopsin.</title>
        <authorList>
            <person name="Toshchakov S.V."/>
            <person name="Korzhenkov A."/>
            <person name="Samarov N.I."/>
            <person name="Kublanov I.V."/>
            <person name="Muntyan M.S."/>
            <person name="Sorokin D.Y."/>
        </authorList>
    </citation>
    <scope>NUCLEOTIDE SEQUENCE [LARGE SCALE GENOMIC DNA]</scope>
    <source>
        <strain evidence="1 2">Omega</strain>
    </source>
</reference>
<evidence type="ECO:0000313" key="2">
    <source>
        <dbReference type="Proteomes" id="UP000254808"/>
    </source>
</evidence>
<dbReference type="Proteomes" id="UP000254808">
    <property type="component" value="Chromosome"/>
</dbReference>
<dbReference type="AlphaFoldDB" id="A0A345UJQ2"/>
<sequence length="168" mass="19671">MRKTFAPEHCNSFTDAQLFSLCDKPHPAQEPAYTDTNSPERWIATVHNPEGRQLTFTAVDHCLDLRREDGKMGKRCDGMLRYDTTVIFTELKQRRDKGSEWIKTAESQLRETISHFEVCGEAGTYKKKRAYICNSEQPAFRVSQIERMERFFRETGYILRIEARIKID</sequence>